<dbReference type="InterPro" id="IPR011663">
    <property type="entry name" value="UTRA"/>
</dbReference>
<accession>A0A1Q6TBN7</accession>
<dbReference type="EMBL" id="QSIQ01000001">
    <property type="protein sequence ID" value="RHD06429.1"/>
    <property type="molecule type" value="Genomic_DNA"/>
</dbReference>
<evidence type="ECO:0000313" key="5">
    <source>
        <dbReference type="EMBL" id="RHD06429.1"/>
    </source>
</evidence>
<evidence type="ECO:0000256" key="2">
    <source>
        <dbReference type="ARBA" id="ARBA00023125"/>
    </source>
</evidence>
<name>A0A1Q6TBN7_9FIRM</name>
<dbReference type="Proteomes" id="UP000266391">
    <property type="component" value="Unassembled WGS sequence"/>
</dbReference>
<dbReference type="SMART" id="SM00345">
    <property type="entry name" value="HTH_GNTR"/>
    <property type="match status" value="1"/>
</dbReference>
<dbReference type="InterPro" id="IPR028978">
    <property type="entry name" value="Chorismate_lyase_/UTRA_dom_sf"/>
</dbReference>
<dbReference type="SUPFAM" id="SSF46785">
    <property type="entry name" value="Winged helix' DNA-binding domain"/>
    <property type="match status" value="1"/>
</dbReference>
<dbReference type="SMART" id="SM00866">
    <property type="entry name" value="UTRA"/>
    <property type="match status" value="1"/>
</dbReference>
<dbReference type="Gene3D" id="3.40.1410.10">
    <property type="entry name" value="Chorismate lyase-like"/>
    <property type="match status" value="1"/>
</dbReference>
<feature type="domain" description="HTH gntR-type" evidence="4">
    <location>
        <begin position="9"/>
        <end position="77"/>
    </location>
</feature>
<proteinExistence type="predicted"/>
<keyword evidence="3" id="KW-0804">Transcription</keyword>
<keyword evidence="2" id="KW-0238">DNA-binding</keyword>
<reference evidence="5 6" key="1">
    <citation type="submission" date="2018-08" db="EMBL/GenBank/DDBJ databases">
        <title>A genome reference for cultivated species of the human gut microbiota.</title>
        <authorList>
            <person name="Zou Y."/>
            <person name="Xue W."/>
            <person name="Luo G."/>
        </authorList>
    </citation>
    <scope>NUCLEOTIDE SEQUENCE [LARGE SCALE GENOMIC DNA]</scope>
    <source>
        <strain evidence="5 6">AM32-8LB</strain>
    </source>
</reference>
<dbReference type="Gene3D" id="1.10.10.10">
    <property type="entry name" value="Winged helix-like DNA-binding domain superfamily/Winged helix DNA-binding domain"/>
    <property type="match status" value="1"/>
</dbReference>
<dbReference type="PROSITE" id="PS50949">
    <property type="entry name" value="HTH_GNTR"/>
    <property type="match status" value="1"/>
</dbReference>
<dbReference type="PANTHER" id="PTHR44846:SF1">
    <property type="entry name" value="MANNOSYL-D-GLYCERATE TRANSPORT_METABOLISM SYSTEM REPRESSOR MNGR-RELATED"/>
    <property type="match status" value="1"/>
</dbReference>
<evidence type="ECO:0000313" key="6">
    <source>
        <dbReference type="Proteomes" id="UP000266391"/>
    </source>
</evidence>
<evidence type="ECO:0000259" key="4">
    <source>
        <dbReference type="PROSITE" id="PS50949"/>
    </source>
</evidence>
<dbReference type="FunFam" id="1.10.10.10:FF:000079">
    <property type="entry name" value="GntR family transcriptional regulator"/>
    <property type="match status" value="1"/>
</dbReference>
<dbReference type="Pfam" id="PF00392">
    <property type="entry name" value="GntR"/>
    <property type="match status" value="1"/>
</dbReference>
<dbReference type="CDD" id="cd07377">
    <property type="entry name" value="WHTH_GntR"/>
    <property type="match status" value="1"/>
</dbReference>
<protein>
    <submittedName>
        <fullName evidence="5">GntR family transcriptional regulator</fullName>
    </submittedName>
</protein>
<dbReference type="AlphaFoldDB" id="A0A1Q6TBN7"/>
<dbReference type="InterPro" id="IPR050679">
    <property type="entry name" value="Bact_HTH_transcr_reg"/>
</dbReference>
<dbReference type="InterPro" id="IPR036390">
    <property type="entry name" value="WH_DNA-bd_sf"/>
</dbReference>
<dbReference type="InterPro" id="IPR036388">
    <property type="entry name" value="WH-like_DNA-bd_sf"/>
</dbReference>
<dbReference type="GO" id="GO:0003677">
    <property type="term" value="F:DNA binding"/>
    <property type="evidence" value="ECO:0007669"/>
    <property type="project" value="UniProtKB-KW"/>
</dbReference>
<dbReference type="PANTHER" id="PTHR44846">
    <property type="entry name" value="MANNOSYL-D-GLYCERATE TRANSPORT/METABOLISM SYSTEM REPRESSOR MNGR-RELATED"/>
    <property type="match status" value="1"/>
</dbReference>
<dbReference type="InterPro" id="IPR000524">
    <property type="entry name" value="Tscrpt_reg_HTH_GntR"/>
</dbReference>
<gene>
    <name evidence="5" type="ORF">DW813_00735</name>
</gene>
<keyword evidence="1" id="KW-0805">Transcription regulation</keyword>
<evidence type="ECO:0000256" key="3">
    <source>
        <dbReference type="ARBA" id="ARBA00023163"/>
    </source>
</evidence>
<dbReference type="PRINTS" id="PR00035">
    <property type="entry name" value="HTHGNTR"/>
</dbReference>
<dbReference type="SUPFAM" id="SSF64288">
    <property type="entry name" value="Chorismate lyase-like"/>
    <property type="match status" value="1"/>
</dbReference>
<comment type="caution">
    <text evidence="5">The sequence shown here is derived from an EMBL/GenBank/DDBJ whole genome shotgun (WGS) entry which is preliminary data.</text>
</comment>
<dbReference type="Pfam" id="PF07702">
    <property type="entry name" value="UTRA"/>
    <property type="match status" value="1"/>
</dbReference>
<dbReference type="GO" id="GO:0003700">
    <property type="term" value="F:DNA-binding transcription factor activity"/>
    <property type="evidence" value="ECO:0007669"/>
    <property type="project" value="InterPro"/>
</dbReference>
<sequence length="244" mass="28275">MKLDMNAETPLYMQLKEAIKAAIKDGTYPDNEKIPTEIELSEHYKVSRITVRRAVEELCQENYLVKRQGKGTFVKSRKIQRKMEHLLGFADACKANGCIPSRLLIKRSVTELSEEEAKTMNVPTGSKAVLIERVDLADGIPMIYESNLFPYPKYEFLLDESLDGSLYQLLKDSYHIQVKGSRNSYLELVRASGSLAKHLRVTNGEPLFYLYSEIFDTDYNLVHICRDYIRGEQYRFYMDDYTRP</sequence>
<dbReference type="RefSeq" id="WP_021922507.1">
    <property type="nucleotide sequence ID" value="NZ_CATWND010000042.1"/>
</dbReference>
<dbReference type="GO" id="GO:0045892">
    <property type="term" value="P:negative regulation of DNA-templated transcription"/>
    <property type="evidence" value="ECO:0007669"/>
    <property type="project" value="TreeGrafter"/>
</dbReference>
<evidence type="ECO:0000256" key="1">
    <source>
        <dbReference type="ARBA" id="ARBA00023015"/>
    </source>
</evidence>
<organism evidence="5 6">
    <name type="scientific">Roseburia inulinivorans</name>
    <dbReference type="NCBI Taxonomy" id="360807"/>
    <lineage>
        <taxon>Bacteria</taxon>
        <taxon>Bacillati</taxon>
        <taxon>Bacillota</taxon>
        <taxon>Clostridia</taxon>
        <taxon>Lachnospirales</taxon>
        <taxon>Lachnospiraceae</taxon>
        <taxon>Roseburia</taxon>
    </lineage>
</organism>